<dbReference type="SUPFAM" id="SSF56219">
    <property type="entry name" value="DNase I-like"/>
    <property type="match status" value="1"/>
</dbReference>
<feature type="domain" description="Endonuclease/exonuclease/phosphatase" evidence="1">
    <location>
        <begin position="12"/>
        <end position="179"/>
    </location>
</feature>
<accession>A0AAW2TP72</accession>
<evidence type="ECO:0000313" key="2">
    <source>
        <dbReference type="EMBL" id="KAL0406215.1"/>
    </source>
</evidence>
<reference evidence="2" key="2">
    <citation type="journal article" date="2024" name="Plant">
        <title>Genomic evolution and insights into agronomic trait innovations of Sesamum species.</title>
        <authorList>
            <person name="Miao H."/>
            <person name="Wang L."/>
            <person name="Qu L."/>
            <person name="Liu H."/>
            <person name="Sun Y."/>
            <person name="Le M."/>
            <person name="Wang Q."/>
            <person name="Wei S."/>
            <person name="Zheng Y."/>
            <person name="Lin W."/>
            <person name="Duan Y."/>
            <person name="Cao H."/>
            <person name="Xiong S."/>
            <person name="Wang X."/>
            <person name="Wei L."/>
            <person name="Li C."/>
            <person name="Ma Q."/>
            <person name="Ju M."/>
            <person name="Zhao R."/>
            <person name="Li G."/>
            <person name="Mu C."/>
            <person name="Tian Q."/>
            <person name="Mei H."/>
            <person name="Zhang T."/>
            <person name="Gao T."/>
            <person name="Zhang H."/>
        </authorList>
    </citation>
    <scope>NUCLEOTIDE SEQUENCE</scope>
    <source>
        <strain evidence="2">KEN1</strain>
    </source>
</reference>
<sequence length="264" mass="29924">MVKERLNYYGVGVPSKGKSGGLLLLWRKDVDVWIQSYSDHHIDATVQVVADSVRWRFTGFYGHPEVAKRKLSWALLRQLSSQSHRPWLCMGDFNEILHQHEKSGIAARATWQIQAFRECLSDCNLHDLGCHGSLFTWCNRRESPRTVRERLDRARSNTAWAALFPATQVSHIQEPCSDHAAVLLNSEGASKREIKPNRPRFRFEAAWLRSEECKGVRTHGKDKTRIIQLKICPAKSAVVVGCLGAGTVQALAISLDVLRSWKRG</sequence>
<gene>
    <name evidence="2" type="ORF">Slati_3935400</name>
</gene>
<evidence type="ECO:0000259" key="1">
    <source>
        <dbReference type="Pfam" id="PF03372"/>
    </source>
</evidence>
<comment type="caution">
    <text evidence="2">The sequence shown here is derived from an EMBL/GenBank/DDBJ whole genome shotgun (WGS) entry which is preliminary data.</text>
</comment>
<dbReference type="GO" id="GO:0003824">
    <property type="term" value="F:catalytic activity"/>
    <property type="evidence" value="ECO:0007669"/>
    <property type="project" value="InterPro"/>
</dbReference>
<reference evidence="2" key="1">
    <citation type="submission" date="2020-06" db="EMBL/GenBank/DDBJ databases">
        <authorList>
            <person name="Li T."/>
            <person name="Hu X."/>
            <person name="Zhang T."/>
            <person name="Song X."/>
            <person name="Zhang H."/>
            <person name="Dai N."/>
            <person name="Sheng W."/>
            <person name="Hou X."/>
            <person name="Wei L."/>
        </authorList>
    </citation>
    <scope>NUCLEOTIDE SEQUENCE</scope>
    <source>
        <strain evidence="2">KEN1</strain>
        <tissue evidence="2">Leaf</tissue>
    </source>
</reference>
<dbReference type="PANTHER" id="PTHR33710">
    <property type="entry name" value="BNAC02G09200D PROTEIN"/>
    <property type="match status" value="1"/>
</dbReference>
<organism evidence="2">
    <name type="scientific">Sesamum latifolium</name>
    <dbReference type="NCBI Taxonomy" id="2727402"/>
    <lineage>
        <taxon>Eukaryota</taxon>
        <taxon>Viridiplantae</taxon>
        <taxon>Streptophyta</taxon>
        <taxon>Embryophyta</taxon>
        <taxon>Tracheophyta</taxon>
        <taxon>Spermatophyta</taxon>
        <taxon>Magnoliopsida</taxon>
        <taxon>eudicotyledons</taxon>
        <taxon>Gunneridae</taxon>
        <taxon>Pentapetalae</taxon>
        <taxon>asterids</taxon>
        <taxon>lamiids</taxon>
        <taxon>Lamiales</taxon>
        <taxon>Pedaliaceae</taxon>
        <taxon>Sesamum</taxon>
    </lineage>
</organism>
<dbReference type="EMBL" id="JACGWN010000014">
    <property type="protein sequence ID" value="KAL0406215.1"/>
    <property type="molecule type" value="Genomic_DNA"/>
</dbReference>
<dbReference type="InterPro" id="IPR036691">
    <property type="entry name" value="Endo/exonu/phosph_ase_sf"/>
</dbReference>
<dbReference type="Gene3D" id="3.60.10.10">
    <property type="entry name" value="Endonuclease/exonuclease/phosphatase"/>
    <property type="match status" value="1"/>
</dbReference>
<proteinExistence type="predicted"/>
<protein>
    <recommendedName>
        <fullName evidence="1">Endonuclease/exonuclease/phosphatase domain-containing protein</fullName>
    </recommendedName>
</protein>
<dbReference type="PANTHER" id="PTHR33710:SF62">
    <property type="entry name" value="DUF4283 DOMAIN PROTEIN"/>
    <property type="match status" value="1"/>
</dbReference>
<dbReference type="InterPro" id="IPR005135">
    <property type="entry name" value="Endo/exonuclease/phosphatase"/>
</dbReference>
<name>A0AAW2TP72_9LAMI</name>
<dbReference type="Pfam" id="PF03372">
    <property type="entry name" value="Exo_endo_phos"/>
    <property type="match status" value="1"/>
</dbReference>
<dbReference type="AlphaFoldDB" id="A0AAW2TP72"/>